<dbReference type="RefSeq" id="WP_379058699.1">
    <property type="nucleotide sequence ID" value="NZ_JBHTKB010000003.1"/>
</dbReference>
<evidence type="ECO:0000313" key="1">
    <source>
        <dbReference type="EMBL" id="MFD0914632.1"/>
    </source>
</evidence>
<keyword evidence="2" id="KW-1185">Reference proteome</keyword>
<name>A0ABW3FAM0_9PROT</name>
<organism evidence="1 2">
    <name type="scientific">Methylophilus luteus</name>
    <dbReference type="NCBI Taxonomy" id="640108"/>
    <lineage>
        <taxon>Bacteria</taxon>
        <taxon>Pseudomonadati</taxon>
        <taxon>Pseudomonadota</taxon>
        <taxon>Betaproteobacteria</taxon>
        <taxon>Nitrosomonadales</taxon>
        <taxon>Methylophilaceae</taxon>
        <taxon>Methylophilus</taxon>
    </lineage>
</organism>
<dbReference type="Proteomes" id="UP001597128">
    <property type="component" value="Unassembled WGS sequence"/>
</dbReference>
<gene>
    <name evidence="1" type="ORF">ACFQ1Z_13815</name>
</gene>
<proteinExistence type="predicted"/>
<sequence>MLRVKQCQAGITAWVMLLLLSAMAGLLLQGSFQYVPRQAAMHKTMASLALAQQALLAYAYQPLLATRPCGKNCRRPGDLPCPDRNNDGIAEGNCSKSSRLGRLPWRTLGLGDIRDGSGERLWYAVSDYYKNNTRVLPLNTDTPGSWTVRAHNGMLWDATQGSGVVAVIIAPMQPLLRKDGWLQQRDAPGSEEARHYLDVSELGDNASAEESSARGFVQAPAAVSFNDVVWPVSASLMHRRMQQQVLSELKRAFRCSDQVCAGLPLSAAITDRSCLGELSVSAGLCLPATSGLGRLPVAADAHWPLALQQILDGDLMHRWFQQNGWREQVFYQPGPQRATLVVAGEKLPPQMRITETDKSSFAAYLEASTLQKLHITDAYALDIPTNDSMEP</sequence>
<dbReference type="EMBL" id="JBHTKB010000003">
    <property type="protein sequence ID" value="MFD0914632.1"/>
    <property type="molecule type" value="Genomic_DNA"/>
</dbReference>
<comment type="caution">
    <text evidence="1">The sequence shown here is derived from an EMBL/GenBank/DDBJ whole genome shotgun (WGS) entry which is preliminary data.</text>
</comment>
<protein>
    <recommendedName>
        <fullName evidence="3">Type II secretion system protein K</fullName>
    </recommendedName>
</protein>
<evidence type="ECO:0008006" key="3">
    <source>
        <dbReference type="Google" id="ProtNLM"/>
    </source>
</evidence>
<accession>A0ABW3FAM0</accession>
<reference evidence="2" key="1">
    <citation type="journal article" date="2019" name="Int. J. Syst. Evol. Microbiol.">
        <title>The Global Catalogue of Microorganisms (GCM) 10K type strain sequencing project: providing services to taxonomists for standard genome sequencing and annotation.</title>
        <authorList>
            <consortium name="The Broad Institute Genomics Platform"/>
            <consortium name="The Broad Institute Genome Sequencing Center for Infectious Disease"/>
            <person name="Wu L."/>
            <person name="Ma J."/>
        </authorList>
    </citation>
    <scope>NUCLEOTIDE SEQUENCE [LARGE SCALE GENOMIC DNA]</scope>
    <source>
        <strain evidence="2">CCUG 58412</strain>
    </source>
</reference>
<evidence type="ECO:0000313" key="2">
    <source>
        <dbReference type="Proteomes" id="UP001597128"/>
    </source>
</evidence>